<dbReference type="HOGENOM" id="CLU_900259_0_0_1"/>
<sequence>MASSGIPFDADRETDNSGMQNPNVNDPEINDLEINGLEMDNTTTNESGEPMPPQIPQQHTIDWSWTKQQSFPYPTSGSGAHLTLPSRSLTAPIPRDQSLNPSSPEFYKSGSTVKNPISRAIDNQKPAPPATQSDFMTWLLSQNVSDAYTMVQTKPSPQFVRLCQIIRQLPVPAHTTHILVLPRNARFKVPWAEERIERDQASINEAIRTGVWGNPWAPLNLPGNASIRLSKEVIATNPWSNDPWKAVPEIVNLDDLLRSDGTGMVLHELLSARCSRVAREEEAAAAAADTSSEEDSEDDEEEDAATFWG</sequence>
<dbReference type="Proteomes" id="UP000012174">
    <property type="component" value="Unassembled WGS sequence"/>
</dbReference>
<dbReference type="KEGG" id="ela:UCREL1_9506"/>
<evidence type="ECO:0000256" key="1">
    <source>
        <dbReference type="SAM" id="MobiDB-lite"/>
    </source>
</evidence>
<proteinExistence type="predicted"/>
<gene>
    <name evidence="2" type="ORF">UCREL1_9506</name>
</gene>
<dbReference type="EMBL" id="KB707209">
    <property type="protein sequence ID" value="EMR63542.1"/>
    <property type="molecule type" value="Genomic_DNA"/>
</dbReference>
<evidence type="ECO:0000313" key="3">
    <source>
        <dbReference type="Proteomes" id="UP000012174"/>
    </source>
</evidence>
<dbReference type="AlphaFoldDB" id="M7SHB3"/>
<feature type="region of interest" description="Disordered" evidence="1">
    <location>
        <begin position="281"/>
        <end position="309"/>
    </location>
</feature>
<keyword evidence="3" id="KW-1185">Reference proteome</keyword>
<protein>
    <submittedName>
        <fullName evidence="2">Uncharacterized protein</fullName>
    </submittedName>
</protein>
<organism evidence="2 3">
    <name type="scientific">Eutypa lata (strain UCR-EL1)</name>
    <name type="common">Grapevine dieback disease fungus</name>
    <name type="synonym">Eutypa armeniacae</name>
    <dbReference type="NCBI Taxonomy" id="1287681"/>
    <lineage>
        <taxon>Eukaryota</taxon>
        <taxon>Fungi</taxon>
        <taxon>Dikarya</taxon>
        <taxon>Ascomycota</taxon>
        <taxon>Pezizomycotina</taxon>
        <taxon>Sordariomycetes</taxon>
        <taxon>Xylariomycetidae</taxon>
        <taxon>Xylariales</taxon>
        <taxon>Diatrypaceae</taxon>
        <taxon>Eutypa</taxon>
    </lineage>
</organism>
<feature type="compositionally biased region" description="Polar residues" evidence="1">
    <location>
        <begin position="97"/>
        <end position="115"/>
    </location>
</feature>
<feature type="region of interest" description="Disordered" evidence="1">
    <location>
        <begin position="1"/>
        <end position="130"/>
    </location>
</feature>
<feature type="compositionally biased region" description="Polar residues" evidence="1">
    <location>
        <begin position="56"/>
        <end position="78"/>
    </location>
</feature>
<accession>M7SHB3</accession>
<reference evidence="3" key="1">
    <citation type="journal article" date="2013" name="Genome Announc.">
        <title>Draft genome sequence of the grapevine dieback fungus Eutypa lata UCR-EL1.</title>
        <authorList>
            <person name="Blanco-Ulate B."/>
            <person name="Rolshausen P.E."/>
            <person name="Cantu D."/>
        </authorList>
    </citation>
    <scope>NUCLEOTIDE SEQUENCE [LARGE SCALE GENOMIC DNA]</scope>
    <source>
        <strain evidence="3">UCR-EL1</strain>
    </source>
</reference>
<evidence type="ECO:0000313" key="2">
    <source>
        <dbReference type="EMBL" id="EMR63542.1"/>
    </source>
</evidence>
<feature type="compositionally biased region" description="Acidic residues" evidence="1">
    <location>
        <begin position="291"/>
        <end position="309"/>
    </location>
</feature>
<name>M7SHB3_EUTLA</name>